<evidence type="ECO:0000313" key="15">
    <source>
        <dbReference type="EMBL" id="GAA0317091.1"/>
    </source>
</evidence>
<sequence length="2350" mass="261024">MKNQPNEMVTLEWLLPLLNQQLEQLSEGWLEDTQAADIAPLAQHYHDIDGALVMAQLPRLADLAGALSLLAAACARQSMDASVSRQAIFAHQLLQHELMAYIQTGVYREAMVYKTIDGLIELAQQLSDSRDDTDIAPRIQRLRARITAPALDAVDAVSHEPFVLPDLEYRAQLSQWQTEAQALSAHNINHPERLAALQAISHTLWQNISDAVHQRLWYVVEIWLDNLARNTQPTPEAYSAILSELERMIAVYAACQSDAKLDSVSAGRIEAIIADIYLNMSRFADLDDAGKTLIHQMPASDVLSARFLPRILNDIESIIFTLDRPLSLIEPLRRVEERLGMRGWKLYEAQVTQILDDVETTAHSEEAFAQVQWQIERQLQELYSAIYHTEQTIRTKIGDATSFTVQAQRAEDETPPLSHIDDHALRELRILVESVKRHFNDYVQRQRPQLLPPMETFTQIAHAFEDMGLPEARAVTDNIASLFTQIIAHDLHTLGWKLTQSLAEGLSAIELLLDYLAQQVLDAPLLVQAASYIDEASHLLDDLIARPIDHTDGNDSRAALAYTSLQNAAENVVRYDDSGEIVPDDIETAESDNTHSDTEGALPEHDAADDADADSDEHGDSEQTETAEKAAPAVPEQSALLQEARSKTKPDSFEIDEEIREIFIEEVDEVLETLEEFLPIWQHAPQDLTPLTEVRRSFHTLKGSGRMVGAFSISEMAWAVENLLNRVLDKTLEVSDEVVTVVLSAVDATKPLIADFAAGEPPTVDTAVIILHCDNLLAHRDYNDGLPASVAAGQDSVHHDAALESVSDTLSAPVLTSDTDTIADTAHTASEASPVASASADTGMAGQVPDVLMPFIDEAVLPADSDDADPDIKEIFIEEAEEVLEEIVPLYEQWQQAPESLDVLKDVRRGFHTLKGSGRMVGAHHSAELAWSIENMLNRILDHTVTVSTGMVALVGDVLDAYPELIEIFAQQHRAYPQKMALWVACANAYNKQLGDAFTYLDVQADAPADEIQDSYEADVEAPIVDETLQTLYSVSEMIGETPVIEHIPDDEERELCHIFVEEAQSLLQVIDGFISEHEQDTETAVSDELVRAFHTLRGASGSCSLSAISEVSAAIEKSLEQLQHHDTPINAQHLQALKQSAVLIKEYLINYEEGLQQHETAAPDRTQQEQELLSLQGMLESTEQPVTSVSHLNVVELLDIGVDDLLDADMELESVLASANETQLLHYANQQQQQITALMSQTQSSRKFTRILTTLQNAYTLLAQHLEVRFKPEFVALLLGGHKQLVGLFDALAASMSLKVDEAALESSERWLADYEATASRHDNAADVAPVVEDSAPPSADMAPVTAVAPVISAEPMPVKPVQTTSAEQSKPEVIDTDIELLEIFLEEAQELDTAVATTFGTWRDDIYNLSALKVLQRHLHTIKGGARMAGIQSIGDLTHEAESIYEAFVENTIEPTDQWFTIMQMVQDTLSLQIDHVVRYQESFFANELIEQLQAFLYMKELPETVTLVLPALQGQNAAQTEEEIVTPEEDITTQADSDDIVSLDMMVDASWSDGLPDPDILEVFLEEADELILSSSKYLQLFLNNISDLVALQTLQRNLHTIKGGARMVSANGIADLAHQMETVYEELAIRRRPATKMVAQLLVACHDWLSDAVFILKHKINAPMPSALIGALQKFIKNPDSLKSIPTQSLQTQLSAVLAKQNKQETVRRVEDISRMPPMTGQFDTQQQSSTNEMIRISSNLIEHMINLSGESAINRARIDMGMSSLTNSLEEMGTTVQRLADQLRRMEIELEAQILSQIDDAELIENEGFDPLEMDQYSALNQLSKSLTESASDLLDINNTLLEKTRDNENLLLQLSRTQADLQNGLMSSRIVPFSRLIPRLERIVRQTGNELNKSVSLVVDNADDEMDRTILERITSPLEHMLRNAVDHGIESPQERLEAGKERNGQIRLELMREGSEMVIHLSDDGRGINVEAVRQKAIAQGLIDENDRLSDLEVMQYIFNAGLTTTKTVTQISGRGVGMDVVISEIRQLGGVVSVNSVAGQGSRFTIRVPLTVAVSDALIVRAADRYYAIPLVHIERVVRIEPEHLYDYYRSERATMRIENNDYRVRYLNEILTGSKLNELAVNTSSSLPVIIIKNRAGQNLALQVDQIAGSRIEVVVKPLGRQLSHLAGISAATIMGDGSVMLILDPIALMRNTTIMKEMKQVSQSTSQSRDDKKVSVLVVDDSVTVRKVTSRFLERQGITAMVAKDGIDAIEILQEALPDLILLDIEMPRMDGFEVATQVRHNNRLRDIPIIMITSRTGEKHRERAFETGVNDYMGKPFQENELLNKIQTLLGIELSATDD</sequence>
<dbReference type="InterPro" id="IPR051315">
    <property type="entry name" value="Bact_Chemotaxis_CheA"/>
</dbReference>
<keyword evidence="9" id="KW-0175">Coiled coil</keyword>
<dbReference type="EMBL" id="BAAAFR010000002">
    <property type="protein sequence ID" value="GAA0317091.1"/>
    <property type="molecule type" value="Genomic_DNA"/>
</dbReference>
<dbReference type="InterPro" id="IPR036641">
    <property type="entry name" value="HPT_dom_sf"/>
</dbReference>
<feature type="domain" description="HPt" evidence="14">
    <location>
        <begin position="652"/>
        <end position="756"/>
    </location>
</feature>
<accession>A0ABP3FG14</accession>
<feature type="domain" description="HPt" evidence="14">
    <location>
        <begin position="1049"/>
        <end position="1152"/>
    </location>
</feature>
<dbReference type="PANTHER" id="PTHR43395:SF8">
    <property type="entry name" value="HISTIDINE KINASE"/>
    <property type="match status" value="1"/>
</dbReference>
<dbReference type="Gene3D" id="3.30.565.10">
    <property type="entry name" value="Histidine kinase-like ATPase, C-terminal domain"/>
    <property type="match status" value="1"/>
</dbReference>
<dbReference type="Pfam" id="PF01584">
    <property type="entry name" value="CheW"/>
    <property type="match status" value="1"/>
</dbReference>
<dbReference type="Gene3D" id="3.40.50.2300">
    <property type="match status" value="1"/>
</dbReference>
<dbReference type="SMART" id="SM00260">
    <property type="entry name" value="CheW"/>
    <property type="match status" value="1"/>
</dbReference>
<feature type="domain" description="HPt" evidence="14">
    <location>
        <begin position="1556"/>
        <end position="1663"/>
    </location>
</feature>
<feature type="modified residue" description="Phosphohistidine" evidence="7">
    <location>
        <position position="912"/>
    </location>
</feature>
<evidence type="ECO:0000256" key="6">
    <source>
        <dbReference type="ARBA" id="ARBA00023012"/>
    </source>
</evidence>
<dbReference type="SMART" id="SM01231">
    <property type="entry name" value="H-kinase_dim"/>
    <property type="match status" value="1"/>
</dbReference>
<evidence type="ECO:0000259" key="12">
    <source>
        <dbReference type="PROSITE" id="PS50110"/>
    </source>
</evidence>
<dbReference type="InterPro" id="IPR005467">
    <property type="entry name" value="His_kinase_dom"/>
</dbReference>
<evidence type="ECO:0000259" key="14">
    <source>
        <dbReference type="PROSITE" id="PS50894"/>
    </source>
</evidence>
<dbReference type="SUPFAM" id="SSF55874">
    <property type="entry name" value="ATPase domain of HSP90 chaperone/DNA topoisomerase II/histidine kinase"/>
    <property type="match status" value="1"/>
</dbReference>
<comment type="caution">
    <text evidence="15">The sequence shown here is derived from an EMBL/GenBank/DDBJ whole genome shotgun (WGS) entry which is preliminary data.</text>
</comment>
<dbReference type="Pfam" id="PF00072">
    <property type="entry name" value="Response_reg"/>
    <property type="match status" value="1"/>
</dbReference>
<dbReference type="PROSITE" id="PS50851">
    <property type="entry name" value="CHEW"/>
    <property type="match status" value="1"/>
</dbReference>
<dbReference type="Gene3D" id="2.30.30.40">
    <property type="entry name" value="SH3 Domains"/>
    <property type="match status" value="1"/>
</dbReference>
<feature type="domain" description="CheW-like" evidence="13">
    <location>
        <begin position="2062"/>
        <end position="2204"/>
    </location>
</feature>
<dbReference type="Pfam" id="PF02518">
    <property type="entry name" value="HATPase_c"/>
    <property type="match status" value="1"/>
</dbReference>
<dbReference type="EC" id="2.7.13.3" evidence="2"/>
<dbReference type="InterPro" id="IPR004105">
    <property type="entry name" value="CheA-like_dim"/>
</dbReference>
<keyword evidence="5" id="KW-0418">Kinase</keyword>
<evidence type="ECO:0000256" key="3">
    <source>
        <dbReference type="ARBA" id="ARBA00022553"/>
    </source>
</evidence>
<dbReference type="Proteomes" id="UP001501787">
    <property type="component" value="Unassembled WGS sequence"/>
</dbReference>
<dbReference type="Gene3D" id="1.20.120.160">
    <property type="entry name" value="HPT domain"/>
    <property type="match status" value="5"/>
</dbReference>
<feature type="coiled-coil region" evidence="9">
    <location>
        <begin position="1774"/>
        <end position="1801"/>
    </location>
</feature>
<dbReference type="InterPro" id="IPR036890">
    <property type="entry name" value="HATPase_C_sf"/>
</dbReference>
<evidence type="ECO:0000259" key="13">
    <source>
        <dbReference type="PROSITE" id="PS50851"/>
    </source>
</evidence>
<evidence type="ECO:0000256" key="5">
    <source>
        <dbReference type="ARBA" id="ARBA00022777"/>
    </source>
</evidence>
<evidence type="ECO:0000259" key="11">
    <source>
        <dbReference type="PROSITE" id="PS50109"/>
    </source>
</evidence>
<feature type="modified residue" description="Phosphohistidine" evidence="7">
    <location>
        <position position="1422"/>
    </location>
</feature>
<evidence type="ECO:0000256" key="9">
    <source>
        <dbReference type="SAM" id="Coils"/>
    </source>
</evidence>
<dbReference type="InterPro" id="IPR003594">
    <property type="entry name" value="HATPase_dom"/>
</dbReference>
<dbReference type="SUPFAM" id="SSF47226">
    <property type="entry name" value="Histidine-containing phosphotransfer domain, HPT domain"/>
    <property type="match status" value="5"/>
</dbReference>
<dbReference type="PROSITE" id="PS50894">
    <property type="entry name" value="HPT"/>
    <property type="match status" value="5"/>
</dbReference>
<feature type="region of interest" description="Disordered" evidence="10">
    <location>
        <begin position="589"/>
        <end position="652"/>
    </location>
</feature>
<feature type="modified residue" description="4-aspartylphosphate" evidence="8">
    <location>
        <position position="2274"/>
    </location>
</feature>
<dbReference type="SUPFAM" id="SSF52172">
    <property type="entry name" value="CheY-like"/>
    <property type="match status" value="1"/>
</dbReference>
<evidence type="ECO:0000256" key="7">
    <source>
        <dbReference type="PROSITE-ProRule" id="PRU00110"/>
    </source>
</evidence>
<dbReference type="InterPro" id="IPR001789">
    <property type="entry name" value="Sig_transdc_resp-reg_receiver"/>
</dbReference>
<feature type="modified residue" description="Phosphohistidine" evidence="7">
    <location>
        <position position="699"/>
    </location>
</feature>
<keyword evidence="4" id="KW-0808">Transferase</keyword>
<dbReference type="SMART" id="SM00448">
    <property type="entry name" value="REC"/>
    <property type="match status" value="1"/>
</dbReference>
<protein>
    <recommendedName>
        <fullName evidence="2">histidine kinase</fullName>
        <ecNumber evidence="2">2.7.13.3</ecNumber>
    </recommendedName>
</protein>
<evidence type="ECO:0000256" key="10">
    <source>
        <dbReference type="SAM" id="MobiDB-lite"/>
    </source>
</evidence>
<evidence type="ECO:0000256" key="4">
    <source>
        <dbReference type="ARBA" id="ARBA00022679"/>
    </source>
</evidence>
<feature type="domain" description="HPt" evidence="14">
    <location>
        <begin position="1375"/>
        <end position="1482"/>
    </location>
</feature>
<dbReference type="InterPro" id="IPR036061">
    <property type="entry name" value="CheW-like_dom_sf"/>
</dbReference>
<reference evidence="16" key="1">
    <citation type="journal article" date="2019" name="Int. J. Syst. Evol. Microbiol.">
        <title>The Global Catalogue of Microorganisms (GCM) 10K type strain sequencing project: providing services to taxonomists for standard genome sequencing and annotation.</title>
        <authorList>
            <consortium name="The Broad Institute Genomics Platform"/>
            <consortium name="The Broad Institute Genome Sequencing Center for Infectious Disease"/>
            <person name="Wu L."/>
            <person name="Ma J."/>
        </authorList>
    </citation>
    <scope>NUCLEOTIDE SEQUENCE [LARGE SCALE GENOMIC DNA]</scope>
    <source>
        <strain evidence="16">JCM 16343</strain>
    </source>
</reference>
<feature type="modified residue" description="Phosphohistidine" evidence="7">
    <location>
        <position position="1603"/>
    </location>
</feature>
<dbReference type="Pfam" id="PF01627">
    <property type="entry name" value="Hpt"/>
    <property type="match status" value="5"/>
</dbReference>
<evidence type="ECO:0000256" key="2">
    <source>
        <dbReference type="ARBA" id="ARBA00012438"/>
    </source>
</evidence>
<evidence type="ECO:0000256" key="1">
    <source>
        <dbReference type="ARBA" id="ARBA00000085"/>
    </source>
</evidence>
<proteinExistence type="predicted"/>
<feature type="domain" description="Response regulatory" evidence="12">
    <location>
        <begin position="2225"/>
        <end position="2341"/>
    </location>
</feature>
<dbReference type="CDD" id="cd00088">
    <property type="entry name" value="HPT"/>
    <property type="match status" value="4"/>
</dbReference>
<evidence type="ECO:0000256" key="8">
    <source>
        <dbReference type="PROSITE-ProRule" id="PRU00169"/>
    </source>
</evidence>
<dbReference type="SUPFAM" id="SSF50341">
    <property type="entry name" value="CheW-like"/>
    <property type="match status" value="1"/>
</dbReference>
<dbReference type="InterPro" id="IPR002545">
    <property type="entry name" value="CheW-lke_dom"/>
</dbReference>
<feature type="modified residue" description="Phosphohistidine" evidence="7">
    <location>
        <position position="1095"/>
    </location>
</feature>
<dbReference type="PRINTS" id="PR00344">
    <property type="entry name" value="BCTRLSENSOR"/>
</dbReference>
<gene>
    <name evidence="15" type="ORF">GCM10009129_13180</name>
</gene>
<name>A0ABP3FG14_9GAMM</name>
<dbReference type="InterPro" id="IPR011006">
    <property type="entry name" value="CheY-like_superfamily"/>
</dbReference>
<dbReference type="PROSITE" id="PS50110">
    <property type="entry name" value="RESPONSE_REGULATORY"/>
    <property type="match status" value="1"/>
</dbReference>
<feature type="domain" description="HPt" evidence="14">
    <location>
        <begin position="865"/>
        <end position="976"/>
    </location>
</feature>
<dbReference type="PANTHER" id="PTHR43395">
    <property type="entry name" value="SENSOR HISTIDINE KINASE CHEA"/>
    <property type="match status" value="1"/>
</dbReference>
<dbReference type="CDD" id="cd17546">
    <property type="entry name" value="REC_hyHK_CKI1_RcsC-like"/>
    <property type="match status" value="1"/>
</dbReference>
<keyword evidence="16" id="KW-1185">Reference proteome</keyword>
<dbReference type="SMART" id="SM00387">
    <property type="entry name" value="HATPase_c"/>
    <property type="match status" value="1"/>
</dbReference>
<keyword evidence="3 8" id="KW-0597">Phosphoprotein</keyword>
<dbReference type="InterPro" id="IPR008207">
    <property type="entry name" value="Sig_transdc_His_kin_Hpt_dom"/>
</dbReference>
<dbReference type="RefSeq" id="WP_201504842.1">
    <property type="nucleotide sequence ID" value="NZ_BAAAFR010000002.1"/>
</dbReference>
<feature type="domain" description="Histidine kinase" evidence="11">
    <location>
        <begin position="1808"/>
        <end position="2060"/>
    </location>
</feature>
<keyword evidence="6" id="KW-0902">Two-component regulatory system</keyword>
<organism evidence="15 16">
    <name type="scientific">Psychrobacter aestuarii</name>
    <dbReference type="NCBI Taxonomy" id="556327"/>
    <lineage>
        <taxon>Bacteria</taxon>
        <taxon>Pseudomonadati</taxon>
        <taxon>Pseudomonadota</taxon>
        <taxon>Gammaproteobacteria</taxon>
        <taxon>Moraxellales</taxon>
        <taxon>Moraxellaceae</taxon>
        <taxon>Psychrobacter</taxon>
    </lineage>
</organism>
<dbReference type="SMART" id="SM00073">
    <property type="entry name" value="HPT"/>
    <property type="match status" value="5"/>
</dbReference>
<comment type="catalytic activity">
    <reaction evidence="1">
        <text>ATP + protein L-histidine = ADP + protein N-phospho-L-histidine.</text>
        <dbReference type="EC" id="2.7.13.3"/>
    </reaction>
</comment>
<evidence type="ECO:0000313" key="16">
    <source>
        <dbReference type="Proteomes" id="UP001501787"/>
    </source>
</evidence>
<dbReference type="PROSITE" id="PS50109">
    <property type="entry name" value="HIS_KIN"/>
    <property type="match status" value="1"/>
</dbReference>
<feature type="compositionally biased region" description="Basic and acidic residues" evidence="10">
    <location>
        <begin position="592"/>
        <end position="608"/>
    </location>
</feature>
<dbReference type="InterPro" id="IPR004358">
    <property type="entry name" value="Sig_transdc_His_kin-like_C"/>
</dbReference>